<evidence type="ECO:0000313" key="1">
    <source>
        <dbReference type="EMBL" id="NBI05780.1"/>
    </source>
</evidence>
<comment type="caution">
    <text evidence="1">The sequence shown here is derived from an EMBL/GenBank/DDBJ whole genome shotgun (WGS) entry which is preliminary data.</text>
</comment>
<name>A0A845QUR6_9CLOT</name>
<accession>A0A845QUR6</accession>
<dbReference type="Proteomes" id="UP000467132">
    <property type="component" value="Unassembled WGS sequence"/>
</dbReference>
<organism evidence="1 2">
    <name type="scientific">Senegalia massiliensis</name>
    <dbReference type="NCBI Taxonomy" id="1720316"/>
    <lineage>
        <taxon>Bacteria</taxon>
        <taxon>Bacillati</taxon>
        <taxon>Bacillota</taxon>
        <taxon>Clostridia</taxon>
        <taxon>Eubacteriales</taxon>
        <taxon>Clostridiaceae</taxon>
        <taxon>Senegalia</taxon>
    </lineage>
</organism>
<gene>
    <name evidence="1" type="ORF">D3Z33_02785</name>
</gene>
<protein>
    <submittedName>
        <fullName evidence="1">Uncharacterized protein</fullName>
    </submittedName>
</protein>
<keyword evidence="2" id="KW-1185">Reference proteome</keyword>
<proteinExistence type="predicted"/>
<sequence length="60" mass="7613">MLNPCKWNCKDRYSTCHTTCNKYIEYREFLDSKKEDKTYDRYLKEVNGAIWRMRRRRNRK</sequence>
<reference evidence="1 2" key="1">
    <citation type="submission" date="2018-08" db="EMBL/GenBank/DDBJ databases">
        <title>Murine metabolic-syndrome-specific gut microbial biobank.</title>
        <authorList>
            <person name="Liu C."/>
        </authorList>
    </citation>
    <scope>NUCLEOTIDE SEQUENCE [LARGE SCALE GENOMIC DNA]</scope>
    <source>
        <strain evidence="1 2">583</strain>
    </source>
</reference>
<evidence type="ECO:0000313" key="2">
    <source>
        <dbReference type="Proteomes" id="UP000467132"/>
    </source>
</evidence>
<dbReference type="AlphaFoldDB" id="A0A845QUR6"/>
<dbReference type="EMBL" id="QXXA01000004">
    <property type="protein sequence ID" value="NBI05780.1"/>
    <property type="molecule type" value="Genomic_DNA"/>
</dbReference>